<dbReference type="GO" id="GO:0016491">
    <property type="term" value="F:oxidoreductase activity"/>
    <property type="evidence" value="ECO:0007669"/>
    <property type="project" value="UniProtKB-KW"/>
</dbReference>
<proteinExistence type="predicted"/>
<comment type="caution">
    <text evidence="3">The sequence shown here is derived from an EMBL/GenBank/DDBJ whole genome shotgun (WGS) entry which is preliminary data.</text>
</comment>
<dbReference type="EMBL" id="CABFNQ020000763">
    <property type="protein sequence ID" value="CAH0040689.1"/>
    <property type="molecule type" value="Genomic_DNA"/>
</dbReference>
<reference evidence="3" key="1">
    <citation type="submission" date="2021-10" db="EMBL/GenBank/DDBJ databases">
        <authorList>
            <person name="Piombo E."/>
        </authorList>
    </citation>
    <scope>NUCLEOTIDE SEQUENCE</scope>
</reference>
<dbReference type="PANTHER" id="PTHR13847:SF289">
    <property type="entry name" value="GLYCINE OXIDASE"/>
    <property type="match status" value="1"/>
</dbReference>
<dbReference type="Gene3D" id="3.30.9.10">
    <property type="entry name" value="D-Amino Acid Oxidase, subunit A, domain 2"/>
    <property type="match status" value="1"/>
</dbReference>
<dbReference type="InterPro" id="IPR006076">
    <property type="entry name" value="FAD-dep_OxRdtase"/>
</dbReference>
<protein>
    <recommendedName>
        <fullName evidence="2">FAD dependent oxidoreductase domain-containing protein</fullName>
    </recommendedName>
</protein>
<dbReference type="GO" id="GO:0005737">
    <property type="term" value="C:cytoplasm"/>
    <property type="evidence" value="ECO:0007669"/>
    <property type="project" value="TreeGrafter"/>
</dbReference>
<sequence length="362" mass="38941">MEQPTYSIKSNNIQQDLALFKLAHRGAATTKDNMSVKSAPVIVIGGGIVGASIAWHLAKEKDVIIIAEAVGELPDLPIYRGGTLTCDGTPDERTEFYELHSTWGTKVRRMSQTALASLEPEIDNVQFSSVEWGLQTPEEGTIEAYIAAAQLIAHAELLGAQVVKTSVVGLLKHRNGRVSGVMTGCGKIYGSHVVLAAGLGSVPLLATENIKLPLNSSKGLLISTTPTKKRYLNTLVRLPELHMRQAFDGRICFGASFAGGKPGNDPRATAEEFLKQVQKVFKNGSELEFGSYTIGVRPDPEDGYPILGSTGLDGLDVAVIHSGVTNAALVGELLSKKILHGINDPMLAHFRLDRFKKTYAKL</sequence>
<evidence type="ECO:0000313" key="3">
    <source>
        <dbReference type="EMBL" id="CAH0040689.1"/>
    </source>
</evidence>
<name>A0A9N9YWJ9_9HYPO</name>
<dbReference type="OrthoDB" id="5340195at2759"/>
<evidence type="ECO:0000259" key="2">
    <source>
        <dbReference type="Pfam" id="PF01266"/>
    </source>
</evidence>
<dbReference type="InterPro" id="IPR036188">
    <property type="entry name" value="FAD/NAD-bd_sf"/>
</dbReference>
<keyword evidence="4" id="KW-1185">Reference proteome</keyword>
<evidence type="ECO:0000313" key="4">
    <source>
        <dbReference type="Proteomes" id="UP000696573"/>
    </source>
</evidence>
<dbReference type="Gene3D" id="3.50.50.60">
    <property type="entry name" value="FAD/NAD(P)-binding domain"/>
    <property type="match status" value="2"/>
</dbReference>
<dbReference type="Pfam" id="PF01266">
    <property type="entry name" value="DAO"/>
    <property type="match status" value="1"/>
</dbReference>
<dbReference type="SUPFAM" id="SSF51905">
    <property type="entry name" value="FAD/NAD(P)-binding domain"/>
    <property type="match status" value="1"/>
</dbReference>
<accession>A0A9N9YWJ9</accession>
<keyword evidence="1" id="KW-0560">Oxidoreductase</keyword>
<dbReference type="Proteomes" id="UP000696573">
    <property type="component" value="Unassembled WGS sequence"/>
</dbReference>
<organism evidence="3 4">
    <name type="scientific">Clonostachys rhizophaga</name>
    <dbReference type="NCBI Taxonomy" id="160324"/>
    <lineage>
        <taxon>Eukaryota</taxon>
        <taxon>Fungi</taxon>
        <taxon>Dikarya</taxon>
        <taxon>Ascomycota</taxon>
        <taxon>Pezizomycotina</taxon>
        <taxon>Sordariomycetes</taxon>
        <taxon>Hypocreomycetidae</taxon>
        <taxon>Hypocreales</taxon>
        <taxon>Bionectriaceae</taxon>
        <taxon>Clonostachys</taxon>
    </lineage>
</organism>
<gene>
    <name evidence="3" type="ORF">CRHIZ90672A_00008817</name>
</gene>
<dbReference type="AlphaFoldDB" id="A0A9N9YWJ9"/>
<feature type="domain" description="FAD dependent oxidoreductase" evidence="2">
    <location>
        <begin position="74"/>
        <end position="335"/>
    </location>
</feature>
<dbReference type="PANTHER" id="PTHR13847">
    <property type="entry name" value="SARCOSINE DEHYDROGENASE-RELATED"/>
    <property type="match status" value="1"/>
</dbReference>
<evidence type="ECO:0000256" key="1">
    <source>
        <dbReference type="ARBA" id="ARBA00023002"/>
    </source>
</evidence>